<comment type="caution">
    <text evidence="2">The sequence shown here is derived from an EMBL/GenBank/DDBJ whole genome shotgun (WGS) entry which is preliminary data.</text>
</comment>
<protein>
    <submittedName>
        <fullName evidence="2">Uncharacterized protein</fullName>
    </submittedName>
</protein>
<evidence type="ECO:0000313" key="2">
    <source>
        <dbReference type="EMBL" id="MCF4007733.1"/>
    </source>
</evidence>
<proteinExistence type="predicted"/>
<dbReference type="Proteomes" id="UP001139336">
    <property type="component" value="Unassembled WGS sequence"/>
</dbReference>
<sequence>MCTTGILTPPVTNAQDQAPFSGEDPTISQVQQELDCSHGEHKVFLDSQGTKHSIGCQKLEKSDKASTTGANGPFINFNHWSPYEDHTFHCGSSTVRNQQIAYLHYRGTVHASGEQGSGGDCGGQGRVVGASITYKRDGKQIAKAVAGVGETQTAHAWDDINSNAPATEMYFDFTFG</sequence>
<name>A0A9X1QTV5_9CORY</name>
<keyword evidence="3" id="KW-1185">Reference proteome</keyword>
<dbReference type="EMBL" id="JAKGSI010000007">
    <property type="protein sequence ID" value="MCF4007733.1"/>
    <property type="molecule type" value="Genomic_DNA"/>
</dbReference>
<dbReference type="AlphaFoldDB" id="A0A9X1QTV5"/>
<feature type="region of interest" description="Disordered" evidence="1">
    <location>
        <begin position="1"/>
        <end position="23"/>
    </location>
</feature>
<gene>
    <name evidence="2" type="ORF">L1O03_11215</name>
</gene>
<evidence type="ECO:0000313" key="3">
    <source>
        <dbReference type="Proteomes" id="UP001139336"/>
    </source>
</evidence>
<accession>A0A9X1QTV5</accession>
<dbReference type="RefSeq" id="WP_236120060.1">
    <property type="nucleotide sequence ID" value="NZ_JAKGSI010000007.1"/>
</dbReference>
<evidence type="ECO:0000256" key="1">
    <source>
        <dbReference type="SAM" id="MobiDB-lite"/>
    </source>
</evidence>
<reference evidence="2" key="1">
    <citation type="submission" date="2022-01" db="EMBL/GenBank/DDBJ databases">
        <title>Corynebacterium sp. nov isolated from isolated from the feces of the greater white-fronted geese (Anser albifrons) at Poyang Lake, PR China.</title>
        <authorList>
            <person name="Liu Q."/>
        </authorList>
    </citation>
    <scope>NUCLEOTIDE SEQUENCE</scope>
    <source>
        <strain evidence="2">JCM 32435</strain>
    </source>
</reference>
<feature type="compositionally biased region" description="Polar residues" evidence="1">
    <location>
        <begin position="1"/>
        <end position="18"/>
    </location>
</feature>
<organism evidence="2 3">
    <name type="scientific">Corynebacterium uropygiale</name>
    <dbReference type="NCBI Taxonomy" id="1775911"/>
    <lineage>
        <taxon>Bacteria</taxon>
        <taxon>Bacillati</taxon>
        <taxon>Actinomycetota</taxon>
        <taxon>Actinomycetes</taxon>
        <taxon>Mycobacteriales</taxon>
        <taxon>Corynebacteriaceae</taxon>
        <taxon>Corynebacterium</taxon>
    </lineage>
</organism>